<dbReference type="RefSeq" id="WP_141167213.1">
    <property type="nucleotide sequence ID" value="NZ_VHLH01000021.1"/>
</dbReference>
<keyword evidence="3" id="KW-0812">Transmembrane</keyword>
<dbReference type="InterPro" id="IPR024320">
    <property type="entry name" value="LPG_synthase_C"/>
</dbReference>
<evidence type="ECO:0000256" key="5">
    <source>
        <dbReference type="ARBA" id="ARBA00023136"/>
    </source>
</evidence>
<protein>
    <submittedName>
        <fullName evidence="7">DUF2156 domain-containing protein</fullName>
    </submittedName>
</protein>
<keyword evidence="2" id="KW-1003">Cell membrane</keyword>
<dbReference type="GO" id="GO:0005886">
    <property type="term" value="C:plasma membrane"/>
    <property type="evidence" value="ECO:0007669"/>
    <property type="project" value="UniProtKB-SubCell"/>
</dbReference>
<keyword evidence="5" id="KW-0472">Membrane</keyword>
<name>A0A506U2Y3_9HYPH</name>
<dbReference type="EMBL" id="VHLH01000021">
    <property type="protein sequence ID" value="TPW27394.1"/>
    <property type="molecule type" value="Genomic_DNA"/>
</dbReference>
<dbReference type="InterPro" id="IPR051211">
    <property type="entry name" value="PG_lysyltransferase"/>
</dbReference>
<gene>
    <name evidence="7" type="ORF">FJU11_11540</name>
</gene>
<sequence length="343" mass="39330">MDTRLFFLGQKREPGTEAGVSLDERLALLRAHGDFALAFSVACQPGLSYFGDRDGILAYRMVGRTAFVLADPLAPRERWGELVDAFVAHCGDVTFWQISRAMAELLVARGFTVNALGVESVIDMSGYSFAGTKRRSFRTAVNRAERAGQRVVEARLDDIDPVRVEAISRAWRETRTTARHELGFLVRPVVLEDEPGVRKFFVLDDHDQPIAFAFFDPIYRDGRVLGYLSATRRWLPEADPLSAYLMVRRAIERFSEEGALEFHLGIMPFHKIEDREFTHDWLTRRAFRFVYTNGLTNRWIYPSRSLARHKESYGGKRRPTYCAMNRHPSLPRLLKLLRACRIV</sequence>
<evidence type="ECO:0000256" key="4">
    <source>
        <dbReference type="ARBA" id="ARBA00022989"/>
    </source>
</evidence>
<keyword evidence="8" id="KW-1185">Reference proteome</keyword>
<dbReference type="Gene3D" id="3.40.630.30">
    <property type="match status" value="1"/>
</dbReference>
<evidence type="ECO:0000256" key="1">
    <source>
        <dbReference type="ARBA" id="ARBA00004651"/>
    </source>
</evidence>
<dbReference type="Proteomes" id="UP000320314">
    <property type="component" value="Unassembled WGS sequence"/>
</dbReference>
<dbReference type="AlphaFoldDB" id="A0A506U2Y3"/>
<dbReference type="Pfam" id="PF09924">
    <property type="entry name" value="LPG_synthase_C"/>
    <property type="match status" value="1"/>
</dbReference>
<keyword evidence="4" id="KW-1133">Transmembrane helix</keyword>
<dbReference type="PANTHER" id="PTHR34697:SF2">
    <property type="entry name" value="PHOSPHATIDYLGLYCEROL LYSYLTRANSFERASE"/>
    <property type="match status" value="1"/>
</dbReference>
<evidence type="ECO:0000256" key="3">
    <source>
        <dbReference type="ARBA" id="ARBA00022692"/>
    </source>
</evidence>
<comment type="caution">
    <text evidence="7">The sequence shown here is derived from an EMBL/GenBank/DDBJ whole genome shotgun (WGS) entry which is preliminary data.</text>
</comment>
<dbReference type="PANTHER" id="PTHR34697">
    <property type="entry name" value="PHOSPHATIDYLGLYCEROL LYSYLTRANSFERASE"/>
    <property type="match status" value="1"/>
</dbReference>
<evidence type="ECO:0000313" key="8">
    <source>
        <dbReference type="Proteomes" id="UP000320314"/>
    </source>
</evidence>
<evidence type="ECO:0000256" key="2">
    <source>
        <dbReference type="ARBA" id="ARBA00022475"/>
    </source>
</evidence>
<evidence type="ECO:0000313" key="7">
    <source>
        <dbReference type="EMBL" id="TPW27394.1"/>
    </source>
</evidence>
<dbReference type="GO" id="GO:0055091">
    <property type="term" value="P:phospholipid homeostasis"/>
    <property type="evidence" value="ECO:0007669"/>
    <property type="project" value="TreeGrafter"/>
</dbReference>
<accession>A0A506U2Y3</accession>
<organism evidence="7 8">
    <name type="scientific">Pararhizobium mangrovi</name>
    <dbReference type="NCBI Taxonomy" id="2590452"/>
    <lineage>
        <taxon>Bacteria</taxon>
        <taxon>Pseudomonadati</taxon>
        <taxon>Pseudomonadota</taxon>
        <taxon>Alphaproteobacteria</taxon>
        <taxon>Hyphomicrobiales</taxon>
        <taxon>Rhizobiaceae</taxon>
        <taxon>Rhizobium/Agrobacterium group</taxon>
        <taxon>Pararhizobium</taxon>
    </lineage>
</organism>
<proteinExistence type="predicted"/>
<comment type="subcellular location">
    <subcellularLocation>
        <location evidence="1">Cell membrane</location>
        <topology evidence="1">Multi-pass membrane protein</topology>
    </subcellularLocation>
</comment>
<dbReference type="OrthoDB" id="181459at2"/>
<dbReference type="SUPFAM" id="SSF55729">
    <property type="entry name" value="Acyl-CoA N-acyltransferases (Nat)"/>
    <property type="match status" value="1"/>
</dbReference>
<dbReference type="InterPro" id="IPR016181">
    <property type="entry name" value="Acyl_CoA_acyltransferase"/>
</dbReference>
<reference evidence="7 8" key="1">
    <citation type="submission" date="2019-06" db="EMBL/GenBank/DDBJ databases">
        <authorList>
            <person name="Li M."/>
        </authorList>
    </citation>
    <scope>NUCLEOTIDE SEQUENCE [LARGE SCALE GENOMIC DNA]</scope>
    <source>
        <strain evidence="7 8">BGMRC6574</strain>
    </source>
</reference>
<dbReference type="GO" id="GO:0016755">
    <property type="term" value="F:aminoacyltransferase activity"/>
    <property type="evidence" value="ECO:0007669"/>
    <property type="project" value="TreeGrafter"/>
</dbReference>
<evidence type="ECO:0000259" key="6">
    <source>
        <dbReference type="Pfam" id="PF09924"/>
    </source>
</evidence>
<feature type="domain" description="Phosphatidylglycerol lysyltransferase C-terminal" evidence="6">
    <location>
        <begin position="30"/>
        <end position="323"/>
    </location>
</feature>